<keyword evidence="1" id="KW-0812">Transmembrane</keyword>
<sequence>MGRISSLDDRLVGASGPVVKSICVASHLHISPRKSLPLPSHSMSASYQCIASGACAYDKANDVKGTVVATFEPQQIISADEHRAQAGRRWLRLKTQGRYIYTPWSDIEGRPLWAPSADTPVSVSTPLIGINATAEGQDTTKCTTRGCGNNAQFKCYFCKKIICLHHHSRMNYFKATIDTCPTCVRKVTNHRILFALFLFAFVAAAVAASIYLAHHETQ</sequence>
<organism evidence="2 3">
    <name type="scientific">Pandoravirus celtis</name>
    <dbReference type="NCBI Taxonomy" id="2568002"/>
    <lineage>
        <taxon>Viruses</taxon>
        <taxon>Pandoravirus</taxon>
    </lineage>
</organism>
<reference evidence="2" key="1">
    <citation type="journal article" date="2019" name="Front. Microbiol.">
        <title>Pandoravirus Celtis Illustrates the Microevolution Processes at Work in the Giant Pandoraviridae Genomes.</title>
        <authorList>
            <person name="Legendre M."/>
            <person name="Alempic J.M."/>
            <person name="Philippe N."/>
            <person name="Lartigue A."/>
            <person name="Jeudy S."/>
            <person name="Poirot O."/>
            <person name="Ta N.T."/>
            <person name="Nin S."/>
            <person name="Coute Y."/>
            <person name="Abergel C."/>
            <person name="Claverie J.M."/>
        </authorList>
    </citation>
    <scope>NUCLEOTIDE SEQUENCE</scope>
</reference>
<keyword evidence="1" id="KW-0472">Membrane</keyword>
<dbReference type="Proteomes" id="UP001237152">
    <property type="component" value="Segment"/>
</dbReference>
<dbReference type="EMBL" id="MK174290">
    <property type="protein sequence ID" value="QBZ80690.1"/>
    <property type="molecule type" value="Genomic_DNA"/>
</dbReference>
<protein>
    <submittedName>
        <fullName evidence="2">Uncharacterized protein</fullName>
    </submittedName>
</protein>
<evidence type="ECO:0000313" key="3">
    <source>
        <dbReference type="Proteomes" id="UP001237152"/>
    </source>
</evidence>
<gene>
    <name evidence="2" type="ORF">pclt_cds_92</name>
</gene>
<keyword evidence="1" id="KW-1133">Transmembrane helix</keyword>
<evidence type="ECO:0000256" key="1">
    <source>
        <dbReference type="SAM" id="Phobius"/>
    </source>
</evidence>
<accession>A0A4D6EFM9</accession>
<proteinExistence type="predicted"/>
<name>A0A4D6EFM9_9VIRU</name>
<evidence type="ECO:0000313" key="2">
    <source>
        <dbReference type="EMBL" id="QBZ80690.1"/>
    </source>
</evidence>
<feature type="transmembrane region" description="Helical" evidence="1">
    <location>
        <begin position="192"/>
        <end position="213"/>
    </location>
</feature>